<dbReference type="InterPro" id="IPR003781">
    <property type="entry name" value="CoA-bd"/>
</dbReference>
<evidence type="ECO:0000313" key="5">
    <source>
        <dbReference type="EMBL" id="TCT09576.1"/>
    </source>
</evidence>
<dbReference type="Gene3D" id="3.40.50.261">
    <property type="entry name" value="Succinyl-CoA synthetase domains"/>
    <property type="match status" value="2"/>
</dbReference>
<dbReference type="Gene3D" id="3.40.50.720">
    <property type="entry name" value="NAD(P)-binding Rossmann-like Domain"/>
    <property type="match status" value="1"/>
</dbReference>
<dbReference type="InterPro" id="IPR032875">
    <property type="entry name" value="Succ_CoA_lig_flav_dom"/>
</dbReference>
<feature type="domain" description="CoA-binding" evidence="4">
    <location>
        <begin position="243"/>
        <end position="338"/>
    </location>
</feature>
<dbReference type="Gene3D" id="3.30.1490.20">
    <property type="entry name" value="ATP-grasp fold, A domain"/>
    <property type="match status" value="1"/>
</dbReference>
<dbReference type="Gene3D" id="3.30.470.20">
    <property type="entry name" value="ATP-grasp fold, B domain"/>
    <property type="match status" value="1"/>
</dbReference>
<dbReference type="SUPFAM" id="SSF56059">
    <property type="entry name" value="Glutathione synthetase ATP-binding domain-like"/>
    <property type="match status" value="1"/>
</dbReference>
<proteinExistence type="predicted"/>
<dbReference type="Pfam" id="PF13380">
    <property type="entry name" value="CoA_binding_2"/>
    <property type="match status" value="1"/>
</dbReference>
<evidence type="ECO:0000256" key="1">
    <source>
        <dbReference type="ARBA" id="ARBA00022598"/>
    </source>
</evidence>
<dbReference type="OrthoDB" id="9807426at2"/>
<dbReference type="InterPro" id="IPR016102">
    <property type="entry name" value="Succinyl-CoA_synth-like"/>
</dbReference>
<dbReference type="SUPFAM" id="SSF51735">
    <property type="entry name" value="NAD(P)-binding Rossmann-fold domains"/>
    <property type="match status" value="1"/>
</dbReference>
<dbReference type="PANTHER" id="PTHR43334">
    <property type="entry name" value="ACETATE--COA LIGASE [ADP-FORMING]"/>
    <property type="match status" value="1"/>
</dbReference>
<dbReference type="SMART" id="SM00881">
    <property type="entry name" value="CoA_binding"/>
    <property type="match status" value="1"/>
</dbReference>
<sequence>MRTEIESKNLLKQYGIATSNPELAHDAEHAQALAKNFRRSLAMKIVSADIVHKLAAGGVRLNVKTADAASTFNDIMASCRAFSPEAKLEGVLLEEMVEGEQEIFLGARADAEYGSVVLLGSGGSGVERGVPPVAMLAPLTRSLAGRLIDTAFAGASDPALSPKAKSTLTDYLMAVAGPDGMLSHGEVGDLDINPIIVDGDVCIAVDAVAQSLPPENSSWVSSEERTEQTIEKRKARLQGIDALFSPKSIAFIGASTSPSKLGYRSIKNLIDFGYKGKIYPIHPKADEICGLRAYPSILDVPGPVDRAYIAVGAVQVPDTLSACAARGVKIVQVLTAGFTEWSGAEPSKGKALEAEVRSVLSRTDMRMVGPNCIGTFSAASRMAMGAARYSPTQPRGITFISQSGTFAGDVVRRAQVLGVPVAQVVSCGNCSDLDLIDYLLFCEDDPNTTLSAFYVESISDPGLFFRAAANAKKPIVLFKGGTTEQGITAAGSHTAALATDKRLWDAAVSQSGVLQVDSIDDLMDTFLIQSAHTELKGNRLGIFGSGGGVSVTVSDAAARVGMLVPQLASATGQALRHFGVPGTSVANPIDIPVWGLRDGDRLILGDIVNLLKDDPNLDSIIVYIEMGSVMDFANSESDGLRELEEICTSVARARRAGPNVSLALRSTGDKTQEDFVRSQRIKLLEQGIAVFTSTARAVRAHAKLRTLSA</sequence>
<dbReference type="Pfam" id="PF13549">
    <property type="entry name" value="ATP-grasp_5"/>
    <property type="match status" value="1"/>
</dbReference>
<keyword evidence="2" id="KW-0547">Nucleotide-binding</keyword>
<dbReference type="AlphaFoldDB" id="A0A4R3M8U7"/>
<dbReference type="PANTHER" id="PTHR43334:SF1">
    <property type="entry name" value="3-HYDROXYPROPIONATE--COA LIGASE [ADP-FORMING]"/>
    <property type="match status" value="1"/>
</dbReference>
<comment type="caution">
    <text evidence="5">The sequence shown here is derived from an EMBL/GenBank/DDBJ whole genome shotgun (WGS) entry which is preliminary data.</text>
</comment>
<evidence type="ECO:0000259" key="4">
    <source>
        <dbReference type="SMART" id="SM00881"/>
    </source>
</evidence>
<evidence type="ECO:0000256" key="2">
    <source>
        <dbReference type="ARBA" id="ARBA00022741"/>
    </source>
</evidence>
<dbReference type="Pfam" id="PF13607">
    <property type="entry name" value="Succ_CoA_lig"/>
    <property type="match status" value="1"/>
</dbReference>
<reference evidence="5 6" key="1">
    <citation type="submission" date="2019-03" db="EMBL/GenBank/DDBJ databases">
        <title>Genomic Encyclopedia of Type Strains, Phase IV (KMG-IV): sequencing the most valuable type-strain genomes for metagenomic binning, comparative biology and taxonomic classification.</title>
        <authorList>
            <person name="Goeker M."/>
        </authorList>
    </citation>
    <scope>NUCLEOTIDE SEQUENCE [LARGE SCALE GENOMIC DNA]</scope>
    <source>
        <strain evidence="5 6">DSM 24591</strain>
    </source>
</reference>
<accession>A0A4R3M8U7</accession>
<dbReference type="GO" id="GO:0016874">
    <property type="term" value="F:ligase activity"/>
    <property type="evidence" value="ECO:0007669"/>
    <property type="project" value="UniProtKB-KW"/>
</dbReference>
<evidence type="ECO:0000256" key="3">
    <source>
        <dbReference type="ARBA" id="ARBA00022840"/>
    </source>
</evidence>
<dbReference type="EMBL" id="SMAJ01000003">
    <property type="protein sequence ID" value="TCT09576.1"/>
    <property type="molecule type" value="Genomic_DNA"/>
</dbReference>
<keyword evidence="3" id="KW-0067">ATP-binding</keyword>
<organism evidence="5 6">
    <name type="scientific">Paralcaligenes ureilyticus</name>
    <dbReference type="NCBI Taxonomy" id="627131"/>
    <lineage>
        <taxon>Bacteria</taxon>
        <taxon>Pseudomonadati</taxon>
        <taxon>Pseudomonadota</taxon>
        <taxon>Betaproteobacteria</taxon>
        <taxon>Burkholderiales</taxon>
        <taxon>Alcaligenaceae</taxon>
        <taxon>Paralcaligenes</taxon>
    </lineage>
</organism>
<protein>
    <submittedName>
        <fullName evidence="5">3-hydroxypropionyl-CoA synthetase (ADP-forming)</fullName>
    </submittedName>
</protein>
<dbReference type="Proteomes" id="UP000295525">
    <property type="component" value="Unassembled WGS sequence"/>
</dbReference>
<dbReference type="GO" id="GO:0005524">
    <property type="term" value="F:ATP binding"/>
    <property type="evidence" value="ECO:0007669"/>
    <property type="project" value="UniProtKB-KW"/>
</dbReference>
<dbReference type="RefSeq" id="WP_132580335.1">
    <property type="nucleotide sequence ID" value="NZ_SMAJ01000003.1"/>
</dbReference>
<dbReference type="SUPFAM" id="SSF52210">
    <property type="entry name" value="Succinyl-CoA synthetase domains"/>
    <property type="match status" value="2"/>
</dbReference>
<gene>
    <name evidence="5" type="ORF">EDC26_103195</name>
</gene>
<name>A0A4R3M8U7_9BURK</name>
<keyword evidence="1" id="KW-0436">Ligase</keyword>
<dbReference type="InterPro" id="IPR036291">
    <property type="entry name" value="NAD(P)-bd_dom_sf"/>
</dbReference>
<dbReference type="InterPro" id="IPR051538">
    <property type="entry name" value="Acyl-CoA_Synth/Transferase"/>
</dbReference>
<dbReference type="InterPro" id="IPR013815">
    <property type="entry name" value="ATP_grasp_subdomain_1"/>
</dbReference>
<evidence type="ECO:0000313" key="6">
    <source>
        <dbReference type="Proteomes" id="UP000295525"/>
    </source>
</evidence>
<keyword evidence="6" id="KW-1185">Reference proteome</keyword>